<evidence type="ECO:0000256" key="5">
    <source>
        <dbReference type="ARBA" id="ARBA00022989"/>
    </source>
</evidence>
<comment type="similarity">
    <text evidence="2">Belongs to the DoxX family.</text>
</comment>
<evidence type="ECO:0000313" key="8">
    <source>
        <dbReference type="EMBL" id="MFC3025518.1"/>
    </source>
</evidence>
<dbReference type="Pfam" id="PF07681">
    <property type="entry name" value="DoxX"/>
    <property type="match status" value="1"/>
</dbReference>
<keyword evidence="4 7" id="KW-0812">Transmembrane</keyword>
<evidence type="ECO:0000256" key="1">
    <source>
        <dbReference type="ARBA" id="ARBA00004651"/>
    </source>
</evidence>
<sequence length="139" mass="15289">MFASIQKVNQWLHHPDIAKLILRVGFGVLFLLHGIHKVEDGTAFIQGLFVDLGLPAWFAYAVYLGEVVAPIMLIVGVFSRFAGLIIFGTGIVVMGLMHRDNFFALTDVGSWIAEDIAVYMIAALTVTFLGSGKYALMRD</sequence>
<comment type="subcellular location">
    <subcellularLocation>
        <location evidence="1">Cell membrane</location>
        <topology evidence="1">Multi-pass membrane protein</topology>
    </subcellularLocation>
</comment>
<keyword evidence="9" id="KW-1185">Reference proteome</keyword>
<evidence type="ECO:0000256" key="7">
    <source>
        <dbReference type="SAM" id="Phobius"/>
    </source>
</evidence>
<comment type="caution">
    <text evidence="8">The sequence shown here is derived from an EMBL/GenBank/DDBJ whole genome shotgun (WGS) entry which is preliminary data.</text>
</comment>
<dbReference type="Proteomes" id="UP001595384">
    <property type="component" value="Unassembled WGS sequence"/>
</dbReference>
<organism evidence="8 9">
    <name type="scientific">Vibrio zhugei</name>
    <dbReference type="NCBI Taxonomy" id="2479546"/>
    <lineage>
        <taxon>Bacteria</taxon>
        <taxon>Pseudomonadati</taxon>
        <taxon>Pseudomonadota</taxon>
        <taxon>Gammaproteobacteria</taxon>
        <taxon>Vibrionales</taxon>
        <taxon>Vibrionaceae</taxon>
        <taxon>Vibrio</taxon>
    </lineage>
</organism>
<keyword evidence="5 7" id="KW-1133">Transmembrane helix</keyword>
<feature type="transmembrane region" description="Helical" evidence="7">
    <location>
        <begin position="71"/>
        <end position="96"/>
    </location>
</feature>
<feature type="transmembrane region" description="Helical" evidence="7">
    <location>
        <begin position="116"/>
        <end position="136"/>
    </location>
</feature>
<proteinExistence type="inferred from homology"/>
<dbReference type="PANTHER" id="PTHR33452">
    <property type="entry name" value="OXIDOREDUCTASE CATD-RELATED"/>
    <property type="match status" value="1"/>
</dbReference>
<dbReference type="PANTHER" id="PTHR33452:SF1">
    <property type="entry name" value="INNER MEMBRANE PROTEIN YPHA-RELATED"/>
    <property type="match status" value="1"/>
</dbReference>
<gene>
    <name evidence="8" type="ORF">ACFODT_17095</name>
</gene>
<dbReference type="RefSeq" id="WP_123015720.1">
    <property type="nucleotide sequence ID" value="NZ_AP024911.1"/>
</dbReference>
<protein>
    <submittedName>
        <fullName evidence="8">DoxX family protein</fullName>
    </submittedName>
</protein>
<feature type="transmembrane region" description="Helical" evidence="7">
    <location>
        <begin position="20"/>
        <end position="38"/>
    </location>
</feature>
<keyword evidence="6 7" id="KW-0472">Membrane</keyword>
<reference evidence="9" key="1">
    <citation type="journal article" date="2019" name="Int. J. Syst. Evol. Microbiol.">
        <title>The Global Catalogue of Microorganisms (GCM) 10K type strain sequencing project: providing services to taxonomists for standard genome sequencing and annotation.</title>
        <authorList>
            <consortium name="The Broad Institute Genomics Platform"/>
            <consortium name="The Broad Institute Genome Sequencing Center for Infectious Disease"/>
            <person name="Wu L."/>
            <person name="Ma J."/>
        </authorList>
    </citation>
    <scope>NUCLEOTIDE SEQUENCE [LARGE SCALE GENOMIC DNA]</scope>
    <source>
        <strain evidence="9">KCTC 62784</strain>
    </source>
</reference>
<dbReference type="EMBL" id="JBHRSE010000122">
    <property type="protein sequence ID" value="MFC3025518.1"/>
    <property type="molecule type" value="Genomic_DNA"/>
</dbReference>
<dbReference type="InterPro" id="IPR051907">
    <property type="entry name" value="DoxX-like_oxidoreductase"/>
</dbReference>
<evidence type="ECO:0000256" key="3">
    <source>
        <dbReference type="ARBA" id="ARBA00022475"/>
    </source>
</evidence>
<feature type="transmembrane region" description="Helical" evidence="7">
    <location>
        <begin position="44"/>
        <end position="64"/>
    </location>
</feature>
<name>A0ABV7CE82_9VIBR</name>
<evidence type="ECO:0000256" key="2">
    <source>
        <dbReference type="ARBA" id="ARBA00006679"/>
    </source>
</evidence>
<evidence type="ECO:0000256" key="6">
    <source>
        <dbReference type="ARBA" id="ARBA00023136"/>
    </source>
</evidence>
<keyword evidence="3" id="KW-1003">Cell membrane</keyword>
<accession>A0ABV7CE82</accession>
<dbReference type="InterPro" id="IPR032808">
    <property type="entry name" value="DoxX"/>
</dbReference>
<evidence type="ECO:0000313" key="9">
    <source>
        <dbReference type="Proteomes" id="UP001595384"/>
    </source>
</evidence>
<evidence type="ECO:0000256" key="4">
    <source>
        <dbReference type="ARBA" id="ARBA00022692"/>
    </source>
</evidence>